<accession>A0A9Q0L3Y7</accession>
<feature type="chain" id="PRO_5040109189" evidence="2">
    <location>
        <begin position="24"/>
        <end position="136"/>
    </location>
</feature>
<sequence>MKFMIKVFFVLAVAMALIISIGAVMPREEEDESEQPSSSTSSLEGMGRFLREKNNPRQGLTCNKSPRICRAKGSPGLIAARRNVSMCRQIDSIVGCVGRSASTTRYVAKVNVSIHPPIRSTAGDATTGARKGAPVH</sequence>
<evidence type="ECO:0000256" key="1">
    <source>
        <dbReference type="SAM" id="MobiDB-lite"/>
    </source>
</evidence>
<comment type="caution">
    <text evidence="3">The sequence shown here is derived from an EMBL/GenBank/DDBJ whole genome shotgun (WGS) entry which is preliminary data.</text>
</comment>
<evidence type="ECO:0000313" key="3">
    <source>
        <dbReference type="EMBL" id="KAJ4981366.1"/>
    </source>
</evidence>
<name>A0A9Q0L3Y7_9MAGN</name>
<dbReference type="EMBL" id="JAMYWD010000001">
    <property type="protein sequence ID" value="KAJ4981366.1"/>
    <property type="molecule type" value="Genomic_DNA"/>
</dbReference>
<keyword evidence="4" id="KW-1185">Reference proteome</keyword>
<feature type="region of interest" description="Disordered" evidence="1">
    <location>
        <begin position="28"/>
        <end position="67"/>
    </location>
</feature>
<gene>
    <name evidence="3" type="ORF">NE237_032203</name>
</gene>
<feature type="signal peptide" evidence="2">
    <location>
        <begin position="1"/>
        <end position="23"/>
    </location>
</feature>
<protein>
    <submittedName>
        <fullName evidence="3">Uncharacterized protein</fullName>
    </submittedName>
</protein>
<evidence type="ECO:0000313" key="4">
    <source>
        <dbReference type="Proteomes" id="UP001141806"/>
    </source>
</evidence>
<dbReference type="AlphaFoldDB" id="A0A9Q0L3Y7"/>
<evidence type="ECO:0000256" key="2">
    <source>
        <dbReference type="SAM" id="SignalP"/>
    </source>
</evidence>
<organism evidence="3 4">
    <name type="scientific">Protea cynaroides</name>
    <dbReference type="NCBI Taxonomy" id="273540"/>
    <lineage>
        <taxon>Eukaryota</taxon>
        <taxon>Viridiplantae</taxon>
        <taxon>Streptophyta</taxon>
        <taxon>Embryophyta</taxon>
        <taxon>Tracheophyta</taxon>
        <taxon>Spermatophyta</taxon>
        <taxon>Magnoliopsida</taxon>
        <taxon>Proteales</taxon>
        <taxon>Proteaceae</taxon>
        <taxon>Protea</taxon>
    </lineage>
</organism>
<keyword evidence="2" id="KW-0732">Signal</keyword>
<dbReference type="Proteomes" id="UP001141806">
    <property type="component" value="Unassembled WGS sequence"/>
</dbReference>
<reference evidence="3" key="1">
    <citation type="journal article" date="2023" name="Plant J.">
        <title>The genome of the king protea, Protea cynaroides.</title>
        <authorList>
            <person name="Chang J."/>
            <person name="Duong T.A."/>
            <person name="Schoeman C."/>
            <person name="Ma X."/>
            <person name="Roodt D."/>
            <person name="Barker N."/>
            <person name="Li Z."/>
            <person name="Van de Peer Y."/>
            <person name="Mizrachi E."/>
        </authorList>
    </citation>
    <scope>NUCLEOTIDE SEQUENCE</scope>
    <source>
        <tissue evidence="3">Young leaves</tissue>
    </source>
</reference>
<feature type="compositionally biased region" description="Low complexity" evidence="1">
    <location>
        <begin position="35"/>
        <end position="44"/>
    </location>
</feature>
<proteinExistence type="predicted"/>